<proteinExistence type="predicted"/>
<organism evidence="1 2">
    <name type="scientific">Weissella viridescens</name>
    <name type="common">Lactobacillus viridescens</name>
    <dbReference type="NCBI Taxonomy" id="1629"/>
    <lineage>
        <taxon>Bacteria</taxon>
        <taxon>Bacillati</taxon>
        <taxon>Bacillota</taxon>
        <taxon>Bacilli</taxon>
        <taxon>Lactobacillales</taxon>
        <taxon>Lactobacillaceae</taxon>
        <taxon>Weissella</taxon>
    </lineage>
</organism>
<protein>
    <submittedName>
        <fullName evidence="1">Predicted signaling protein consisting of a modified GGDEF domain and a DHH domain</fullName>
    </submittedName>
</protein>
<dbReference type="AlphaFoldDB" id="A0A380P710"/>
<name>A0A380P710_WEIVI</name>
<dbReference type="Proteomes" id="UP000254621">
    <property type="component" value="Unassembled WGS sequence"/>
</dbReference>
<dbReference type="EMBL" id="UHIV01000005">
    <property type="protein sequence ID" value="SUP61001.1"/>
    <property type="molecule type" value="Genomic_DNA"/>
</dbReference>
<evidence type="ECO:0000313" key="1">
    <source>
        <dbReference type="EMBL" id="SUP61001.1"/>
    </source>
</evidence>
<evidence type="ECO:0000313" key="2">
    <source>
        <dbReference type="Proteomes" id="UP000254621"/>
    </source>
</evidence>
<accession>A0A380P710</accession>
<dbReference type="Pfam" id="PF24898">
    <property type="entry name" value="GGDEF_GdpP"/>
    <property type="match status" value="1"/>
</dbReference>
<sequence>MDNYDEITESMSDANASALRTFLTRSLTNWMDAHEVYTRRIAVDRFMLIGYDAGLEQAEADRFSI</sequence>
<reference evidence="1 2" key="1">
    <citation type="submission" date="2018-06" db="EMBL/GenBank/DDBJ databases">
        <authorList>
            <consortium name="Pathogen Informatics"/>
            <person name="Doyle S."/>
        </authorList>
    </citation>
    <scope>NUCLEOTIDE SEQUENCE [LARGE SCALE GENOMIC DNA]</scope>
    <source>
        <strain evidence="1 2">NCTC13645</strain>
    </source>
</reference>
<gene>
    <name evidence="1" type="ORF">NCTC13645_02124</name>
</gene>